<proteinExistence type="predicted"/>
<evidence type="ECO:0000313" key="1">
    <source>
        <dbReference type="EMBL" id="QHT38308.1"/>
    </source>
</evidence>
<dbReference type="EMBL" id="MN738829">
    <property type="protein sequence ID" value="QHT38308.1"/>
    <property type="molecule type" value="Genomic_DNA"/>
</dbReference>
<name>A0A6C0F9F0_9ZZZZ</name>
<protein>
    <submittedName>
        <fullName evidence="1">Uncharacterized protein</fullName>
    </submittedName>
</protein>
<reference evidence="1" key="1">
    <citation type="journal article" date="2020" name="Nature">
        <title>Giant virus diversity and host interactions through global metagenomics.</title>
        <authorList>
            <person name="Schulz F."/>
            <person name="Roux S."/>
            <person name="Paez-Espino D."/>
            <person name="Jungbluth S."/>
            <person name="Walsh D.A."/>
            <person name="Denef V.J."/>
            <person name="McMahon K.D."/>
            <person name="Konstantinidis K.T."/>
            <person name="Eloe-Fadrosh E.A."/>
            <person name="Kyrpides N.C."/>
            <person name="Woyke T."/>
        </authorList>
    </citation>
    <scope>NUCLEOTIDE SEQUENCE</scope>
    <source>
        <strain evidence="1">GVMAG-S-ERX556101-89</strain>
    </source>
</reference>
<sequence length="43" mass="5220">MGVKFVRVKNFRKYRYGVHVDPEYFEKMTGASFWDLPLYRCGK</sequence>
<organism evidence="1">
    <name type="scientific">viral metagenome</name>
    <dbReference type="NCBI Taxonomy" id="1070528"/>
    <lineage>
        <taxon>unclassified sequences</taxon>
        <taxon>metagenomes</taxon>
        <taxon>organismal metagenomes</taxon>
    </lineage>
</organism>
<dbReference type="AlphaFoldDB" id="A0A6C0F9F0"/>
<accession>A0A6C0F9F0</accession>